<keyword evidence="2" id="KW-1003">Cell membrane</keyword>
<evidence type="ECO:0000313" key="17">
    <source>
        <dbReference type="EMBL" id="KAJ9175132.1"/>
    </source>
</evidence>
<keyword evidence="3" id="KW-0808">Transferase</keyword>
<dbReference type="PROSITE" id="PS51782">
    <property type="entry name" value="LYSM"/>
    <property type="match status" value="1"/>
</dbReference>
<evidence type="ECO:0000256" key="12">
    <source>
        <dbReference type="PROSITE-ProRule" id="PRU10141"/>
    </source>
</evidence>
<protein>
    <recommendedName>
        <fullName evidence="19">Protein kinase domain-containing protein</fullName>
    </recommendedName>
</protein>
<dbReference type="Pfam" id="PF23577">
    <property type="entry name" value="LysM_RLK"/>
    <property type="match status" value="1"/>
</dbReference>
<keyword evidence="4 13" id="KW-0812">Transmembrane</keyword>
<evidence type="ECO:0000256" key="8">
    <source>
        <dbReference type="ARBA" id="ARBA00022840"/>
    </source>
</evidence>
<organism evidence="17 18">
    <name type="scientific">Hevea brasiliensis</name>
    <name type="common">Para rubber tree</name>
    <name type="synonym">Siphonia brasiliensis</name>
    <dbReference type="NCBI Taxonomy" id="3981"/>
    <lineage>
        <taxon>Eukaryota</taxon>
        <taxon>Viridiplantae</taxon>
        <taxon>Streptophyta</taxon>
        <taxon>Embryophyta</taxon>
        <taxon>Tracheophyta</taxon>
        <taxon>Spermatophyta</taxon>
        <taxon>Magnoliopsida</taxon>
        <taxon>eudicotyledons</taxon>
        <taxon>Gunneridae</taxon>
        <taxon>Pentapetalae</taxon>
        <taxon>rosids</taxon>
        <taxon>fabids</taxon>
        <taxon>Malpighiales</taxon>
        <taxon>Euphorbiaceae</taxon>
        <taxon>Crotonoideae</taxon>
        <taxon>Micrandreae</taxon>
        <taxon>Hevea</taxon>
    </lineage>
</organism>
<keyword evidence="5 14" id="KW-0732">Signal</keyword>
<keyword evidence="10 13" id="KW-0472">Membrane</keyword>
<evidence type="ECO:0000256" key="4">
    <source>
        <dbReference type="ARBA" id="ARBA00022692"/>
    </source>
</evidence>
<evidence type="ECO:0000313" key="18">
    <source>
        <dbReference type="Proteomes" id="UP001174677"/>
    </source>
</evidence>
<keyword evidence="18" id="KW-1185">Reference proteome</keyword>
<dbReference type="Gene3D" id="1.10.510.10">
    <property type="entry name" value="Transferase(Phosphotransferase) domain 1"/>
    <property type="match status" value="1"/>
</dbReference>
<dbReference type="Pfam" id="PF00069">
    <property type="entry name" value="Pkinase"/>
    <property type="match status" value="1"/>
</dbReference>
<evidence type="ECO:0000256" key="14">
    <source>
        <dbReference type="SAM" id="SignalP"/>
    </source>
</evidence>
<evidence type="ECO:0000256" key="7">
    <source>
        <dbReference type="ARBA" id="ARBA00022777"/>
    </source>
</evidence>
<feature type="transmembrane region" description="Helical" evidence="13">
    <location>
        <begin position="247"/>
        <end position="269"/>
    </location>
</feature>
<keyword evidence="6 12" id="KW-0547">Nucleotide-binding</keyword>
<sequence>MNPKLVVMAFSFFLLLSLCYSAEFRCNSGCNLYLAWYFILQGTNPSFIADVENTSESLDAIHRFIRDQFPNNDGYHGFAISRSPFPCNCSSDGFVGYVLQYSVLSNDTYDIITEEYYSNLTTVFWLERFNSYTAADSNLITPSINVTVNCSCGDRVISKDYGLFITYPLRPEDNLVSIASRFNVTAEELQRYNVGANFSGGSSLLYIPGRASDIVLGGILNKLRRSRFQDENNSYRPLTSRTSMPRLIAGVPVAAAVVVLAICVYCGFYRRKKVKKEIMLLTPTSQDLSAQPVYGYMDIATKKSVEFSYEELAEATDNFSTAKEIGKGGFGSVYYAVLRGEKAAIKKMDRKTSKEFLTELKILTHVHHENVVQLIGYCVNSLGSSLFLVYEYMENGNLSQHLHDSGKDPLPWCTRVQIALDSARGLEYLHHFTVPAYIHLDVKPANILIDKNYHGKVADFGLAKLKDLDRNALPSTRHLVGTFGYMPPEYGELGMVSPKADVYAFGVVLYELISGKGAIVETNSSVEFKGLYALFNDALNHPDTREICISTLVDPRLGDNYPFDVVLKMARLARACTRDDPESRPSMRSVLYSLMTLSSLTEDWQKKF</sequence>
<dbReference type="SUPFAM" id="SSF56112">
    <property type="entry name" value="Protein kinase-like (PK-like)"/>
    <property type="match status" value="1"/>
</dbReference>
<keyword evidence="11" id="KW-1015">Disulfide bond</keyword>
<comment type="subcellular location">
    <subcellularLocation>
        <location evidence="1">Cell membrane</location>
        <topology evidence="1">Single-pass membrane protein</topology>
    </subcellularLocation>
</comment>
<evidence type="ECO:0000256" key="9">
    <source>
        <dbReference type="ARBA" id="ARBA00022989"/>
    </source>
</evidence>
<comment type="caution">
    <text evidence="17">The sequence shown here is derived from an EMBL/GenBank/DDBJ whole genome shotgun (WGS) entry which is preliminary data.</text>
</comment>
<dbReference type="InterPro" id="IPR017441">
    <property type="entry name" value="Protein_kinase_ATP_BS"/>
</dbReference>
<evidence type="ECO:0000256" key="2">
    <source>
        <dbReference type="ARBA" id="ARBA00022475"/>
    </source>
</evidence>
<accession>A0ABQ9M4E2</accession>
<feature type="domain" description="LysM" evidence="16">
    <location>
        <begin position="165"/>
        <end position="214"/>
    </location>
</feature>
<dbReference type="InterPro" id="IPR057097">
    <property type="entry name" value="LysM_RLK3/10"/>
</dbReference>
<dbReference type="PROSITE" id="PS00108">
    <property type="entry name" value="PROTEIN_KINASE_ST"/>
    <property type="match status" value="1"/>
</dbReference>
<dbReference type="InterPro" id="IPR008271">
    <property type="entry name" value="Ser/Thr_kinase_AS"/>
</dbReference>
<dbReference type="PROSITE" id="PS00107">
    <property type="entry name" value="PROTEIN_KINASE_ATP"/>
    <property type="match status" value="1"/>
</dbReference>
<evidence type="ECO:0000256" key="13">
    <source>
        <dbReference type="SAM" id="Phobius"/>
    </source>
</evidence>
<keyword evidence="8 12" id="KW-0067">ATP-binding</keyword>
<dbReference type="CDD" id="cd14066">
    <property type="entry name" value="STKc_IRAK"/>
    <property type="match status" value="1"/>
</dbReference>
<evidence type="ECO:0000256" key="10">
    <source>
        <dbReference type="ARBA" id="ARBA00023136"/>
    </source>
</evidence>
<dbReference type="Proteomes" id="UP001174677">
    <property type="component" value="Chromosome 8"/>
</dbReference>
<dbReference type="PROSITE" id="PS50011">
    <property type="entry name" value="PROTEIN_KINASE_DOM"/>
    <property type="match status" value="1"/>
</dbReference>
<feature type="chain" id="PRO_5046732411" description="Protein kinase domain-containing protein" evidence="14">
    <location>
        <begin position="22"/>
        <end position="608"/>
    </location>
</feature>
<dbReference type="EMBL" id="JARPOI010000008">
    <property type="protein sequence ID" value="KAJ9175132.1"/>
    <property type="molecule type" value="Genomic_DNA"/>
</dbReference>
<name>A0ABQ9M4E2_HEVBR</name>
<keyword evidence="7" id="KW-0418">Kinase</keyword>
<dbReference type="SMART" id="SM00220">
    <property type="entry name" value="S_TKc"/>
    <property type="match status" value="1"/>
</dbReference>
<feature type="domain" description="Protein kinase" evidence="15">
    <location>
        <begin position="319"/>
        <end position="597"/>
    </location>
</feature>
<evidence type="ECO:0008006" key="19">
    <source>
        <dbReference type="Google" id="ProtNLM"/>
    </source>
</evidence>
<proteinExistence type="predicted"/>
<dbReference type="PANTHER" id="PTHR46204">
    <property type="entry name" value="CHITIN ELICITOR RECEPTOR KINASE 1-RELATED"/>
    <property type="match status" value="1"/>
</dbReference>
<dbReference type="PANTHER" id="PTHR46204:SF30">
    <property type="entry name" value="CHITIN ELICITOR RECEPTOR KINASE 1"/>
    <property type="match status" value="1"/>
</dbReference>
<evidence type="ECO:0000256" key="3">
    <source>
        <dbReference type="ARBA" id="ARBA00022679"/>
    </source>
</evidence>
<reference evidence="17 18" key="1">
    <citation type="journal article" date="2023" name="Plant Biotechnol. J.">
        <title>Chromosome-level wild Hevea brasiliensis genome provides new tools for genomic-assisted breeding and valuable loci to elevate rubber yield.</title>
        <authorList>
            <person name="Cheng H."/>
            <person name="Song X."/>
            <person name="Hu Y."/>
            <person name="Wu T."/>
            <person name="Yang Q."/>
            <person name="An Z."/>
            <person name="Feng S."/>
            <person name="Deng Z."/>
            <person name="Wu W."/>
            <person name="Zeng X."/>
            <person name="Tu M."/>
            <person name="Wang X."/>
            <person name="Huang H."/>
        </authorList>
    </citation>
    <scope>NUCLEOTIDE SEQUENCE [LARGE SCALE GENOMIC DNA]</scope>
    <source>
        <strain evidence="17">MT/VB/25A 57/8</strain>
    </source>
</reference>
<evidence type="ECO:0000256" key="11">
    <source>
        <dbReference type="ARBA" id="ARBA00023157"/>
    </source>
</evidence>
<dbReference type="InterPro" id="IPR000719">
    <property type="entry name" value="Prot_kinase_dom"/>
</dbReference>
<keyword evidence="9 13" id="KW-1133">Transmembrane helix</keyword>
<dbReference type="InterPro" id="IPR011009">
    <property type="entry name" value="Kinase-like_dom_sf"/>
</dbReference>
<feature type="signal peptide" evidence="14">
    <location>
        <begin position="1"/>
        <end position="21"/>
    </location>
</feature>
<dbReference type="InterPro" id="IPR018392">
    <property type="entry name" value="LysM"/>
</dbReference>
<evidence type="ECO:0000256" key="6">
    <source>
        <dbReference type="ARBA" id="ARBA00022741"/>
    </source>
</evidence>
<dbReference type="InterPro" id="IPR044812">
    <property type="entry name" value="CERK1/LYK3-like"/>
</dbReference>
<evidence type="ECO:0000256" key="1">
    <source>
        <dbReference type="ARBA" id="ARBA00004162"/>
    </source>
</evidence>
<evidence type="ECO:0000256" key="5">
    <source>
        <dbReference type="ARBA" id="ARBA00022729"/>
    </source>
</evidence>
<gene>
    <name evidence="17" type="ORF">P3X46_013714</name>
</gene>
<evidence type="ECO:0000259" key="15">
    <source>
        <dbReference type="PROSITE" id="PS50011"/>
    </source>
</evidence>
<feature type="binding site" evidence="12">
    <location>
        <position position="347"/>
    </location>
    <ligand>
        <name>ATP</name>
        <dbReference type="ChEBI" id="CHEBI:30616"/>
    </ligand>
</feature>
<evidence type="ECO:0000259" key="16">
    <source>
        <dbReference type="PROSITE" id="PS51782"/>
    </source>
</evidence>
<dbReference type="Gene3D" id="3.30.200.20">
    <property type="entry name" value="Phosphorylase Kinase, domain 1"/>
    <property type="match status" value="1"/>
</dbReference>